<dbReference type="OrthoDB" id="3838727at2759"/>
<gene>
    <name evidence="2" type="ORF">RCC_07344</name>
</gene>
<protein>
    <submittedName>
        <fullName evidence="2">Uncharacterized protein</fullName>
    </submittedName>
</protein>
<organism evidence="2 3">
    <name type="scientific">Ramularia collo-cygni</name>
    <dbReference type="NCBI Taxonomy" id="112498"/>
    <lineage>
        <taxon>Eukaryota</taxon>
        <taxon>Fungi</taxon>
        <taxon>Dikarya</taxon>
        <taxon>Ascomycota</taxon>
        <taxon>Pezizomycotina</taxon>
        <taxon>Dothideomycetes</taxon>
        <taxon>Dothideomycetidae</taxon>
        <taxon>Mycosphaerellales</taxon>
        <taxon>Mycosphaerellaceae</taxon>
        <taxon>Ramularia</taxon>
    </lineage>
</organism>
<evidence type="ECO:0000313" key="2">
    <source>
        <dbReference type="EMBL" id="CZT21481.1"/>
    </source>
</evidence>
<keyword evidence="3" id="KW-1185">Reference proteome</keyword>
<dbReference type="GeneID" id="35602463"/>
<sequence>MFSELALTSFLAATALAVPHQHAHQHRHYQRNTHASNFTITVNNNCTKDLSVATFGMSDTFIITQESATHVIEPSCSANISTNYYGVGMRLSPNAHLPIAMQYLPQAMFEYGYSNTGPQGLSGTAYDLSLMGHVAPGIKVVPAHPECEPKCCTPGNCPIDQGWTSAAQSYAADVTCYQGMVDFEVTFCPNE</sequence>
<evidence type="ECO:0000256" key="1">
    <source>
        <dbReference type="SAM" id="SignalP"/>
    </source>
</evidence>
<dbReference type="AlphaFoldDB" id="A0A2D3UXC6"/>
<feature type="signal peptide" evidence="1">
    <location>
        <begin position="1"/>
        <end position="17"/>
    </location>
</feature>
<dbReference type="RefSeq" id="XP_023628370.1">
    <property type="nucleotide sequence ID" value="XM_023772602.1"/>
</dbReference>
<proteinExistence type="predicted"/>
<keyword evidence="1" id="KW-0732">Signal</keyword>
<dbReference type="STRING" id="112498.A0A2D3UXC6"/>
<dbReference type="Proteomes" id="UP000225277">
    <property type="component" value="Unassembled WGS sequence"/>
</dbReference>
<accession>A0A2D3UXC6</accession>
<feature type="chain" id="PRO_5013561803" evidence="1">
    <location>
        <begin position="18"/>
        <end position="191"/>
    </location>
</feature>
<reference evidence="2 3" key="1">
    <citation type="submission" date="2016-03" db="EMBL/GenBank/DDBJ databases">
        <authorList>
            <person name="Ploux O."/>
        </authorList>
    </citation>
    <scope>NUCLEOTIDE SEQUENCE [LARGE SCALE GENOMIC DNA]</scope>
    <source>
        <strain evidence="2 3">URUG2</strain>
    </source>
</reference>
<name>A0A2D3UXC6_9PEZI</name>
<evidence type="ECO:0000313" key="3">
    <source>
        <dbReference type="Proteomes" id="UP000225277"/>
    </source>
</evidence>
<dbReference type="EMBL" id="FJUY01000011">
    <property type="protein sequence ID" value="CZT21481.1"/>
    <property type="molecule type" value="Genomic_DNA"/>
</dbReference>